<gene>
    <name evidence="2" type="ORF">KFK09_009037</name>
</gene>
<accession>A0A8T3BLR2</accession>
<protein>
    <submittedName>
        <fullName evidence="2">Uncharacterized protein</fullName>
    </submittedName>
</protein>
<dbReference type="AlphaFoldDB" id="A0A8T3BLR2"/>
<feature type="compositionally biased region" description="Basic residues" evidence="1">
    <location>
        <begin position="222"/>
        <end position="238"/>
    </location>
</feature>
<evidence type="ECO:0000313" key="3">
    <source>
        <dbReference type="Proteomes" id="UP000829196"/>
    </source>
</evidence>
<proteinExistence type="predicted"/>
<dbReference type="Proteomes" id="UP000829196">
    <property type="component" value="Unassembled WGS sequence"/>
</dbReference>
<evidence type="ECO:0000313" key="2">
    <source>
        <dbReference type="EMBL" id="KAI0516364.1"/>
    </source>
</evidence>
<dbReference type="OrthoDB" id="1899410at2759"/>
<dbReference type="PANTHER" id="PTHR35986">
    <property type="entry name" value="EXPRESSED PROTEIN"/>
    <property type="match status" value="1"/>
</dbReference>
<reference evidence="2" key="1">
    <citation type="journal article" date="2022" name="Front. Genet.">
        <title>Chromosome-Scale Assembly of the Dendrobium nobile Genome Provides Insights Into the Molecular Mechanism of the Biosynthesis of the Medicinal Active Ingredient of Dendrobium.</title>
        <authorList>
            <person name="Xu Q."/>
            <person name="Niu S.-C."/>
            <person name="Li K.-L."/>
            <person name="Zheng P.-J."/>
            <person name="Zhang X.-J."/>
            <person name="Jia Y."/>
            <person name="Liu Y."/>
            <person name="Niu Y.-X."/>
            <person name="Yu L.-H."/>
            <person name="Chen D.-F."/>
            <person name="Zhang G.-Q."/>
        </authorList>
    </citation>
    <scope>NUCLEOTIDE SEQUENCE</scope>
    <source>
        <tissue evidence="2">Leaf</tissue>
    </source>
</reference>
<sequence>MAAALLELSEVLRSKTDKDKITTSESLLIGNCMAKSVKNLFIGAVASSAVVYRATRRLGRWYSFYLSAGSGLLIGRMVIDRSANACLEHILSIEGSRMQRELANIILWKHRESPSRMQMVLKYFYPEVVFTDQKPDKPLIRWRAKNVYEDETSSQRIEDNGDCSDDVDAKALSPSQSKSKLGPVNTFHGNLGEDLLTDPLDCIVFGNQESSEEIHHADSAKIRRSQRRAQRTGRRHHRDHETYSHSTKG</sequence>
<feature type="region of interest" description="Disordered" evidence="1">
    <location>
        <begin position="151"/>
        <end position="185"/>
    </location>
</feature>
<dbReference type="EMBL" id="JAGYWB010000007">
    <property type="protein sequence ID" value="KAI0516364.1"/>
    <property type="molecule type" value="Genomic_DNA"/>
</dbReference>
<keyword evidence="3" id="KW-1185">Reference proteome</keyword>
<dbReference type="PANTHER" id="PTHR35986:SF1">
    <property type="entry name" value="OS10G0430800 PROTEIN"/>
    <property type="match status" value="1"/>
</dbReference>
<evidence type="ECO:0000256" key="1">
    <source>
        <dbReference type="SAM" id="MobiDB-lite"/>
    </source>
</evidence>
<name>A0A8T3BLR2_DENNO</name>
<comment type="caution">
    <text evidence="2">The sequence shown here is derived from an EMBL/GenBank/DDBJ whole genome shotgun (WGS) entry which is preliminary data.</text>
</comment>
<feature type="region of interest" description="Disordered" evidence="1">
    <location>
        <begin position="213"/>
        <end position="249"/>
    </location>
</feature>
<organism evidence="2 3">
    <name type="scientific">Dendrobium nobile</name>
    <name type="common">Orchid</name>
    <dbReference type="NCBI Taxonomy" id="94219"/>
    <lineage>
        <taxon>Eukaryota</taxon>
        <taxon>Viridiplantae</taxon>
        <taxon>Streptophyta</taxon>
        <taxon>Embryophyta</taxon>
        <taxon>Tracheophyta</taxon>
        <taxon>Spermatophyta</taxon>
        <taxon>Magnoliopsida</taxon>
        <taxon>Liliopsida</taxon>
        <taxon>Asparagales</taxon>
        <taxon>Orchidaceae</taxon>
        <taxon>Epidendroideae</taxon>
        <taxon>Malaxideae</taxon>
        <taxon>Dendrobiinae</taxon>
        <taxon>Dendrobium</taxon>
    </lineage>
</organism>